<accession>A0A8F9TU06</accession>
<dbReference type="Pfam" id="PF13411">
    <property type="entry name" value="MerR_1"/>
    <property type="match status" value="1"/>
</dbReference>
<name>A0A8F9TU06_9BACT</name>
<evidence type="ECO:0000259" key="1">
    <source>
        <dbReference type="PROSITE" id="PS50937"/>
    </source>
</evidence>
<dbReference type="InterPro" id="IPR000551">
    <property type="entry name" value="MerR-type_HTH_dom"/>
</dbReference>
<proteinExistence type="predicted"/>
<dbReference type="KEGG" id="ole:K0B96_11870"/>
<evidence type="ECO:0000313" key="3">
    <source>
        <dbReference type="Proteomes" id="UP000825051"/>
    </source>
</evidence>
<dbReference type="GO" id="GO:0003677">
    <property type="term" value="F:DNA binding"/>
    <property type="evidence" value="ECO:0007669"/>
    <property type="project" value="InterPro"/>
</dbReference>
<keyword evidence="3" id="KW-1185">Reference proteome</keyword>
<dbReference type="Gene3D" id="1.10.1660.10">
    <property type="match status" value="1"/>
</dbReference>
<evidence type="ECO:0000313" key="2">
    <source>
        <dbReference type="EMBL" id="QYM78006.1"/>
    </source>
</evidence>
<dbReference type="Proteomes" id="UP000825051">
    <property type="component" value="Chromosome"/>
</dbReference>
<dbReference type="SUPFAM" id="SSF46955">
    <property type="entry name" value="Putative DNA-binding domain"/>
    <property type="match status" value="1"/>
</dbReference>
<organism evidence="2 3">
    <name type="scientific">Horticoccus luteus</name>
    <dbReference type="NCBI Taxonomy" id="2862869"/>
    <lineage>
        <taxon>Bacteria</taxon>
        <taxon>Pseudomonadati</taxon>
        <taxon>Verrucomicrobiota</taxon>
        <taxon>Opitutia</taxon>
        <taxon>Opitutales</taxon>
        <taxon>Opitutaceae</taxon>
        <taxon>Horticoccus</taxon>
    </lineage>
</organism>
<feature type="domain" description="HTH merR-type" evidence="1">
    <location>
        <begin position="24"/>
        <end position="56"/>
    </location>
</feature>
<reference evidence="2" key="1">
    <citation type="submission" date="2021-08" db="EMBL/GenBank/DDBJ databases">
        <title>Genome of a novel bacterium of the phylum Verrucomicrobia, Oleiharenicola sp. KSB-15.</title>
        <authorList>
            <person name="Chung J.-H."/>
            <person name="Ahn J.-H."/>
            <person name="Yoon Y."/>
            <person name="Kim D.-Y."/>
            <person name="An S.-H."/>
            <person name="Park I."/>
            <person name="Yeon J."/>
        </authorList>
    </citation>
    <scope>NUCLEOTIDE SEQUENCE</scope>
    <source>
        <strain evidence="2">KSB-15</strain>
    </source>
</reference>
<dbReference type="GO" id="GO:0006355">
    <property type="term" value="P:regulation of DNA-templated transcription"/>
    <property type="evidence" value="ECO:0007669"/>
    <property type="project" value="InterPro"/>
</dbReference>
<dbReference type="EMBL" id="CP080507">
    <property type="protein sequence ID" value="QYM78006.1"/>
    <property type="molecule type" value="Genomic_DNA"/>
</dbReference>
<dbReference type="RefSeq" id="WP_220161110.1">
    <property type="nucleotide sequence ID" value="NZ_CP080507.1"/>
</dbReference>
<dbReference type="SMART" id="SM00422">
    <property type="entry name" value="HTH_MERR"/>
    <property type="match status" value="1"/>
</dbReference>
<protein>
    <submittedName>
        <fullName evidence="2">MerR family transcriptional regulator</fullName>
    </submittedName>
</protein>
<dbReference type="PROSITE" id="PS50937">
    <property type="entry name" value="HTH_MERR_2"/>
    <property type="match status" value="1"/>
</dbReference>
<dbReference type="AlphaFoldDB" id="A0A8F9TU06"/>
<gene>
    <name evidence="2" type="ORF">K0B96_11870</name>
</gene>
<dbReference type="InterPro" id="IPR009061">
    <property type="entry name" value="DNA-bd_dom_put_sf"/>
</dbReference>
<sequence length="111" mass="12988">MSNFIFSAQRTIAVVNLVDGEPSLYSLETAARLTGVHPELLRYYCRQGLLGPERTAPDREPQFDDNALYEVRRIEHFRQHHGVNRQALPLLCELWREVDRLKNELRFLRGP</sequence>